<feature type="chain" id="PRO_5007803777" evidence="1">
    <location>
        <begin position="18"/>
        <end position="482"/>
    </location>
</feature>
<dbReference type="Gene3D" id="2.30.180.10">
    <property type="entry name" value="FAS1 domain"/>
    <property type="match status" value="2"/>
</dbReference>
<dbReference type="InterPro" id="IPR010730">
    <property type="entry name" value="HET"/>
</dbReference>
<dbReference type="OrthoDB" id="286301at2759"/>
<evidence type="ECO:0000313" key="4">
    <source>
        <dbReference type="Proteomes" id="UP000070121"/>
    </source>
</evidence>
<dbReference type="EMBL" id="JFFI01002006">
    <property type="protein sequence ID" value="KXH46482.1"/>
    <property type="molecule type" value="Genomic_DNA"/>
</dbReference>
<organism evidence="3 4">
    <name type="scientific">Colletotrichum salicis</name>
    <dbReference type="NCBI Taxonomy" id="1209931"/>
    <lineage>
        <taxon>Eukaryota</taxon>
        <taxon>Fungi</taxon>
        <taxon>Dikarya</taxon>
        <taxon>Ascomycota</taxon>
        <taxon>Pezizomycotina</taxon>
        <taxon>Sordariomycetes</taxon>
        <taxon>Hypocreomycetidae</taxon>
        <taxon>Glomerellales</taxon>
        <taxon>Glomerellaceae</taxon>
        <taxon>Colletotrichum</taxon>
        <taxon>Colletotrichum acutatum species complex</taxon>
    </lineage>
</organism>
<protein>
    <submittedName>
        <fullName evidence="3">Fasciclin domain-containing protein</fullName>
    </submittedName>
</protein>
<evidence type="ECO:0000259" key="2">
    <source>
        <dbReference type="PROSITE" id="PS50213"/>
    </source>
</evidence>
<feature type="signal peptide" evidence="1">
    <location>
        <begin position="1"/>
        <end position="17"/>
    </location>
</feature>
<dbReference type="SUPFAM" id="SSF82153">
    <property type="entry name" value="FAS1 domain"/>
    <property type="match status" value="2"/>
</dbReference>
<keyword evidence="1" id="KW-0732">Signal</keyword>
<feature type="domain" description="FAS1" evidence="2">
    <location>
        <begin position="169"/>
        <end position="297"/>
    </location>
</feature>
<dbReference type="PROSITE" id="PS50213">
    <property type="entry name" value="FAS1"/>
    <property type="match status" value="2"/>
</dbReference>
<proteinExistence type="predicted"/>
<dbReference type="InterPro" id="IPR000782">
    <property type="entry name" value="FAS1_domain"/>
</dbReference>
<dbReference type="SMART" id="SM00554">
    <property type="entry name" value="FAS1"/>
    <property type="match status" value="2"/>
</dbReference>
<sequence length="482" mass="51696">MQPTSFLTLAFAALAAAAPPLTDVLKTNNDTLSTLTSLLAMVPALNQTLVKAKDVTILAPSNDAFAKMMQADPTFAQKATNATFLADLLSYHVVSGKTTATMFYEQPKFAQTLLEMPTANVTGNQKVELIRKGDQGRVFSGYKQMSVITKADVAFQNGVLHIIDTVLTLPGSPADTAMNTGLTSMAGALIKAGLVDGVNSLQAATIFAPTNAAFQAVGATVASMEPADLSRILQYHVLMNQVRFTTGVATKMGYKSLMGEKVSLRKEDTTVFANSAKVTIKDIITSDGVMHVIDSVLNPASPKLSPGTSTAAFPGAVQAANAPFVDGVKPTANFTPAGASSRSFEVSLKFAMMGFLGCLAVAYLIPYAWIDTCCIDKSSSAELTEAFNSMFKWYQRAAICYAWLSDLEIYADFDSDIDGSRNFDKCRWFARGWTLQELIAPKEVEFYDRDCNLVGRKSGLIDQLHVITAIAVDVLRGDEGAL</sequence>
<name>A0A135TED9_9PEZI</name>
<comment type="caution">
    <text evidence="3">The sequence shown here is derived from an EMBL/GenBank/DDBJ whole genome shotgun (WGS) entry which is preliminary data.</text>
</comment>
<dbReference type="InterPro" id="IPR036378">
    <property type="entry name" value="FAS1_dom_sf"/>
</dbReference>
<dbReference type="PANTHER" id="PTHR10622:SF12">
    <property type="entry name" value="HET DOMAIN-CONTAINING PROTEIN"/>
    <property type="match status" value="1"/>
</dbReference>
<dbReference type="AlphaFoldDB" id="A0A135TED9"/>
<dbReference type="Pfam" id="PF06985">
    <property type="entry name" value="HET"/>
    <property type="match status" value="1"/>
</dbReference>
<reference evidence="3 4" key="1">
    <citation type="submission" date="2014-02" db="EMBL/GenBank/DDBJ databases">
        <title>The genome sequence of Colletotrichum salicis CBS 607.94.</title>
        <authorList>
            <person name="Baroncelli R."/>
            <person name="Thon M.R."/>
        </authorList>
    </citation>
    <scope>NUCLEOTIDE SEQUENCE [LARGE SCALE GENOMIC DNA]</scope>
    <source>
        <strain evidence="3 4">CBS 607.94</strain>
    </source>
</reference>
<evidence type="ECO:0000256" key="1">
    <source>
        <dbReference type="SAM" id="SignalP"/>
    </source>
</evidence>
<dbReference type="Pfam" id="PF02469">
    <property type="entry name" value="Fasciclin"/>
    <property type="match status" value="2"/>
</dbReference>
<dbReference type="PANTHER" id="PTHR10622">
    <property type="entry name" value="HET DOMAIN-CONTAINING PROTEIN"/>
    <property type="match status" value="1"/>
</dbReference>
<dbReference type="STRING" id="1209931.A0A135TED9"/>
<gene>
    <name evidence="3" type="ORF">CSAL01_03043</name>
</gene>
<keyword evidence="4" id="KW-1185">Reference proteome</keyword>
<accession>A0A135TED9</accession>
<evidence type="ECO:0000313" key="3">
    <source>
        <dbReference type="EMBL" id="KXH46482.1"/>
    </source>
</evidence>
<feature type="domain" description="FAS1" evidence="2">
    <location>
        <begin position="18"/>
        <end position="167"/>
    </location>
</feature>
<dbReference type="Proteomes" id="UP000070121">
    <property type="component" value="Unassembled WGS sequence"/>
</dbReference>